<evidence type="ECO:0000256" key="1">
    <source>
        <dbReference type="ARBA" id="ARBA00023125"/>
    </source>
</evidence>
<dbReference type="RefSeq" id="WP_105051529.1">
    <property type="nucleotide sequence ID" value="NZ_BMYG01000003.1"/>
</dbReference>
<sequence length="207" mass="22545">MARGVNKVILIGTLGADPEVRFMPNGNAVANISLATNESWKDKNTGQMQEKTEWHRIVVFGKLAEVAGEYLRKGSQAYFEGKLQTRKWQDQATGQDKFTTEVVIDFGGQMQMLGGRSDNAGASPAAGGFKPQAQQQPGGFSQAPQQAAPQQQQAAPQQAQQQYQQPQGGFQPQSQPQQQQPQGGFQPRQAPSAPPEPSMDFDDDIPF</sequence>
<dbReference type="GO" id="GO:0009295">
    <property type="term" value="C:nucleoid"/>
    <property type="evidence" value="ECO:0007669"/>
    <property type="project" value="TreeGrafter"/>
</dbReference>
<dbReference type="GO" id="GO:0006310">
    <property type="term" value="P:DNA recombination"/>
    <property type="evidence" value="ECO:0007669"/>
    <property type="project" value="UniProtKB-UniRule"/>
</dbReference>
<dbReference type="InterPro" id="IPR000424">
    <property type="entry name" value="Primosome_PriB/ssb"/>
</dbReference>
<keyword evidence="2" id="KW-0233">DNA recombination</keyword>
<keyword evidence="1 2" id="KW-0238">DNA-binding</keyword>
<accession>A0A2S7USZ3</accession>
<evidence type="ECO:0000313" key="6">
    <source>
        <dbReference type="Proteomes" id="UP000239007"/>
    </source>
</evidence>
<feature type="DNA-binding region" evidence="2">
    <location>
        <begin position="54"/>
        <end position="60"/>
    </location>
</feature>
<dbReference type="InterPro" id="IPR011344">
    <property type="entry name" value="ssDNA-bd"/>
</dbReference>
<dbReference type="PANTHER" id="PTHR10302">
    <property type="entry name" value="SINGLE-STRANDED DNA-BINDING PROTEIN"/>
    <property type="match status" value="1"/>
</dbReference>
<comment type="function">
    <text evidence="2">Plays an important role in DNA replication, recombination and repair. Binds to ssDNA and to an array of partner proteins to recruit them to their sites of action during DNA metabolism.</text>
</comment>
<evidence type="ECO:0000256" key="4">
    <source>
        <dbReference type="SAM" id="MobiDB-lite"/>
    </source>
</evidence>
<keyword evidence="6" id="KW-1185">Reference proteome</keyword>
<protein>
    <recommendedName>
        <fullName evidence="2 3">Single-stranded DNA-binding protein</fullName>
        <shortName evidence="2">SSB</shortName>
    </recommendedName>
</protein>
<dbReference type="CDD" id="cd04496">
    <property type="entry name" value="SSB_OBF"/>
    <property type="match status" value="1"/>
</dbReference>
<reference evidence="5 6" key="1">
    <citation type="submission" date="2016-12" db="EMBL/GenBank/DDBJ databases">
        <title>Diversity of luminous bacteria.</title>
        <authorList>
            <person name="Yoshizawa S."/>
            <person name="Kogure K."/>
        </authorList>
    </citation>
    <scope>NUCLEOTIDE SEQUENCE [LARGE SCALE GENOMIC DNA]</scope>
    <source>
        <strain evidence="5 6">SA4-48</strain>
    </source>
</reference>
<dbReference type="GO" id="GO:0006281">
    <property type="term" value="P:DNA repair"/>
    <property type="evidence" value="ECO:0007669"/>
    <property type="project" value="UniProtKB-UniRule"/>
</dbReference>
<dbReference type="SUPFAM" id="SSF50249">
    <property type="entry name" value="Nucleic acid-binding proteins"/>
    <property type="match status" value="1"/>
</dbReference>
<proteinExistence type="inferred from homology"/>
<dbReference type="EMBL" id="MSCH01000003">
    <property type="protein sequence ID" value="PQJ53057.1"/>
    <property type="molecule type" value="Genomic_DNA"/>
</dbReference>
<evidence type="ECO:0000313" key="5">
    <source>
        <dbReference type="EMBL" id="PQJ53057.1"/>
    </source>
</evidence>
<comment type="caution">
    <text evidence="5">The sequence shown here is derived from an EMBL/GenBank/DDBJ whole genome shotgun (WGS) entry which is preliminary data.</text>
</comment>
<dbReference type="Gene3D" id="2.40.50.140">
    <property type="entry name" value="Nucleic acid-binding proteins"/>
    <property type="match status" value="1"/>
</dbReference>
<dbReference type="GO" id="GO:0003697">
    <property type="term" value="F:single-stranded DNA binding"/>
    <property type="evidence" value="ECO:0007669"/>
    <property type="project" value="UniProtKB-UniRule"/>
</dbReference>
<dbReference type="HAMAP" id="MF_00984">
    <property type="entry name" value="SSB"/>
    <property type="match status" value="1"/>
</dbReference>
<dbReference type="OrthoDB" id="9809878at2"/>
<organism evidence="5 6">
    <name type="scientific">Psychrosphaera saromensis</name>
    <dbReference type="NCBI Taxonomy" id="716813"/>
    <lineage>
        <taxon>Bacteria</taxon>
        <taxon>Pseudomonadati</taxon>
        <taxon>Pseudomonadota</taxon>
        <taxon>Gammaproteobacteria</taxon>
        <taxon>Alteromonadales</taxon>
        <taxon>Pseudoalteromonadaceae</taxon>
        <taxon>Psychrosphaera</taxon>
    </lineage>
</organism>
<dbReference type="Proteomes" id="UP000239007">
    <property type="component" value="Unassembled WGS sequence"/>
</dbReference>
<keyword evidence="2" id="KW-0235">DNA replication</keyword>
<comment type="subunit">
    <text evidence="2">Homotetramer.</text>
</comment>
<dbReference type="GO" id="GO:0006260">
    <property type="term" value="P:DNA replication"/>
    <property type="evidence" value="ECO:0007669"/>
    <property type="project" value="UniProtKB-UniRule"/>
</dbReference>
<dbReference type="NCBIfam" id="TIGR00621">
    <property type="entry name" value="ssb"/>
    <property type="match status" value="1"/>
</dbReference>
<dbReference type="Pfam" id="PF00436">
    <property type="entry name" value="SSB"/>
    <property type="match status" value="1"/>
</dbReference>
<dbReference type="PANTHER" id="PTHR10302:SF27">
    <property type="entry name" value="SINGLE-STRANDED DNA-BINDING PROTEIN"/>
    <property type="match status" value="1"/>
</dbReference>
<evidence type="ECO:0000256" key="3">
    <source>
        <dbReference type="RuleBase" id="RU000524"/>
    </source>
</evidence>
<feature type="region of interest" description="Disordered" evidence="4">
    <location>
        <begin position="114"/>
        <end position="207"/>
    </location>
</feature>
<name>A0A2S7USZ3_9GAMM</name>
<dbReference type="PROSITE" id="PS50935">
    <property type="entry name" value="SSB"/>
    <property type="match status" value="1"/>
</dbReference>
<evidence type="ECO:0000256" key="2">
    <source>
        <dbReference type="HAMAP-Rule" id="MF_00984"/>
    </source>
</evidence>
<gene>
    <name evidence="5" type="ORF">BTO11_04885</name>
</gene>
<feature type="compositionally biased region" description="Low complexity" evidence="4">
    <location>
        <begin position="131"/>
        <end position="191"/>
    </location>
</feature>
<keyword evidence="2" id="KW-0234">DNA repair</keyword>
<dbReference type="InterPro" id="IPR012340">
    <property type="entry name" value="NA-bd_OB-fold"/>
</dbReference>
<dbReference type="AlphaFoldDB" id="A0A2S7USZ3"/>
<feature type="short sequence motif" description="Important for interaction with partner proteins" evidence="2">
    <location>
        <begin position="202"/>
        <end position="207"/>
    </location>
</feature>
<keyword evidence="2" id="KW-0227">DNA damage</keyword>